<dbReference type="PANTHER" id="PTHR10566:SF113">
    <property type="entry name" value="PROTEIN ACTIVITY OF BC1 COMPLEX KINASE 7, CHLOROPLASTIC"/>
    <property type="match status" value="1"/>
</dbReference>
<keyword evidence="4" id="KW-0997">Cell inner membrane</keyword>
<dbReference type="InterPro" id="IPR050154">
    <property type="entry name" value="UbiB_kinase"/>
</dbReference>
<evidence type="ECO:0000256" key="1">
    <source>
        <dbReference type="ARBA" id="ARBA00005020"/>
    </source>
</evidence>
<comment type="similarity">
    <text evidence="2">Belongs to the protein kinase superfamily. ADCK protein kinase family.</text>
</comment>
<dbReference type="InterPro" id="IPR004147">
    <property type="entry name" value="ABC1_dom"/>
</dbReference>
<keyword evidence="12" id="KW-1185">Reference proteome</keyword>
<dbReference type="InterPro" id="IPR010232">
    <property type="entry name" value="UbiB"/>
</dbReference>
<dbReference type="SUPFAM" id="SSF56112">
    <property type="entry name" value="Protein kinase-like (PK-like)"/>
    <property type="match status" value="1"/>
</dbReference>
<evidence type="ECO:0000313" key="12">
    <source>
        <dbReference type="Proteomes" id="UP001057520"/>
    </source>
</evidence>
<evidence type="ECO:0000256" key="9">
    <source>
        <dbReference type="SAM" id="Phobius"/>
    </source>
</evidence>
<evidence type="ECO:0000313" key="11">
    <source>
        <dbReference type="EMBL" id="USQ95979.1"/>
    </source>
</evidence>
<name>A0ABY4ZUB8_9CAUL</name>
<evidence type="ECO:0000256" key="7">
    <source>
        <dbReference type="ARBA" id="ARBA00022989"/>
    </source>
</evidence>
<evidence type="ECO:0000256" key="8">
    <source>
        <dbReference type="ARBA" id="ARBA00023136"/>
    </source>
</evidence>
<keyword evidence="3" id="KW-1003">Cell membrane</keyword>
<reference evidence="11 12" key="1">
    <citation type="submission" date="2022-04" db="EMBL/GenBank/DDBJ databases">
        <title>Genome sequence of soybean root-associated Caulobacter segnis RL271.</title>
        <authorList>
            <person name="Longley R."/>
            <person name="Bonito G."/>
            <person name="Trigodet F."/>
            <person name="Crosson S."/>
            <person name="Fiebig A."/>
        </authorList>
    </citation>
    <scope>NUCLEOTIDE SEQUENCE [LARGE SCALE GENOMIC DNA]</scope>
    <source>
        <strain evidence="11 12">RL271</strain>
    </source>
</reference>
<sequence>MPSLSAFLRLTGAGWALVRADALIPREVEPQLPPAAKLAGRLLRMFAGGAAKRGRPGQRLADVLEKQGPAAIKMGQFLSTRADIFGTAFAEDLAHLKDRLPPFPLAIAEAEIQRNLGRPLGEIYAEIGEPVAAASLAQAHPAVLLDGRKAAVKVLRPGVERQVARDSAVLRLAARLAEQLAPASRRLKPTEFVEVVIRALDLEMDLRFEAAGCAELGEAMATDPYMRAPLVCWEGVGKRVLTLTWAEGVALSDPAALELPGLDRKALAENITRGFLAQALDHGLFHADLHEGNLFVAAPSAVTAVDYGIIGRLGPGERRYLAEILYGFLNRDYARVAKVHFDAGYVPAHQDVDAFAQALRAVGEPVFGRNAREVSMGRLLAQLFEITALFDMALRPELVLLQKTMVTVEGVARRIDPTHDLWAAADPVVRRWIGRELSPAAKARDFAEEALRAIKALARLAEAPPPAPVVVAERQHSWPLLWFLVGAATAGAAFVTGLLLAPHPPL</sequence>
<dbReference type="Proteomes" id="UP001057520">
    <property type="component" value="Chromosome"/>
</dbReference>
<dbReference type="NCBIfam" id="TIGR01982">
    <property type="entry name" value="UbiB"/>
    <property type="match status" value="1"/>
</dbReference>
<evidence type="ECO:0000256" key="4">
    <source>
        <dbReference type="ARBA" id="ARBA00022519"/>
    </source>
</evidence>
<dbReference type="InterPro" id="IPR011009">
    <property type="entry name" value="Kinase-like_dom_sf"/>
</dbReference>
<keyword evidence="6 9" id="KW-0812">Transmembrane</keyword>
<proteinExistence type="inferred from homology"/>
<protein>
    <submittedName>
        <fullName evidence="11">2-polyprenylphenol 6-hydroxylase</fullName>
    </submittedName>
</protein>
<evidence type="ECO:0000256" key="3">
    <source>
        <dbReference type="ARBA" id="ARBA00022475"/>
    </source>
</evidence>
<evidence type="ECO:0000256" key="5">
    <source>
        <dbReference type="ARBA" id="ARBA00022688"/>
    </source>
</evidence>
<dbReference type="EMBL" id="CP096040">
    <property type="protein sequence ID" value="USQ95979.1"/>
    <property type="molecule type" value="Genomic_DNA"/>
</dbReference>
<evidence type="ECO:0000256" key="2">
    <source>
        <dbReference type="ARBA" id="ARBA00009670"/>
    </source>
</evidence>
<feature type="domain" description="ABC1 atypical kinase-like" evidence="10">
    <location>
        <begin position="96"/>
        <end position="340"/>
    </location>
</feature>
<dbReference type="PANTHER" id="PTHR10566">
    <property type="entry name" value="CHAPERONE-ACTIVITY OF BC1 COMPLEX CABC1 -RELATED"/>
    <property type="match status" value="1"/>
</dbReference>
<keyword evidence="7 9" id="KW-1133">Transmembrane helix</keyword>
<dbReference type="Pfam" id="PF03109">
    <property type="entry name" value="ABC1"/>
    <property type="match status" value="1"/>
</dbReference>
<gene>
    <name evidence="11" type="primary">ubiB</name>
    <name evidence="11" type="ORF">MZV50_26155</name>
</gene>
<feature type="transmembrane region" description="Helical" evidence="9">
    <location>
        <begin position="480"/>
        <end position="501"/>
    </location>
</feature>
<evidence type="ECO:0000256" key="6">
    <source>
        <dbReference type="ARBA" id="ARBA00022692"/>
    </source>
</evidence>
<keyword evidence="5" id="KW-0831">Ubiquinone biosynthesis</keyword>
<comment type="pathway">
    <text evidence="1">Cofactor biosynthesis; ubiquinone biosynthesis [regulation].</text>
</comment>
<organism evidence="11 12">
    <name type="scientific">Caulobacter segnis</name>
    <dbReference type="NCBI Taxonomy" id="88688"/>
    <lineage>
        <taxon>Bacteria</taxon>
        <taxon>Pseudomonadati</taxon>
        <taxon>Pseudomonadota</taxon>
        <taxon>Alphaproteobacteria</taxon>
        <taxon>Caulobacterales</taxon>
        <taxon>Caulobacteraceae</taxon>
        <taxon>Caulobacter</taxon>
    </lineage>
</organism>
<accession>A0ABY4ZUB8</accession>
<evidence type="ECO:0000259" key="10">
    <source>
        <dbReference type="Pfam" id="PF03109"/>
    </source>
</evidence>
<keyword evidence="8 9" id="KW-0472">Membrane</keyword>